<protein>
    <submittedName>
        <fullName evidence="5">Sm domain-containing protein</fullName>
    </submittedName>
</protein>
<dbReference type="OrthoDB" id="368909at2759"/>
<dbReference type="EMBL" id="UXUI01013045">
    <property type="protein sequence ID" value="VDD97200.1"/>
    <property type="molecule type" value="Genomic_DNA"/>
</dbReference>
<evidence type="ECO:0000313" key="5">
    <source>
        <dbReference type="WBParaSite" id="EVEC_0001277801-mRNA-1"/>
    </source>
</evidence>
<evidence type="ECO:0000256" key="1">
    <source>
        <dbReference type="ARBA" id="ARBA00006850"/>
    </source>
</evidence>
<dbReference type="GO" id="GO:0031417">
    <property type="term" value="C:NatC complex"/>
    <property type="evidence" value="ECO:0007669"/>
    <property type="project" value="InterPro"/>
</dbReference>
<dbReference type="Pfam" id="PF01423">
    <property type="entry name" value="LSM"/>
    <property type="match status" value="1"/>
</dbReference>
<gene>
    <name evidence="3" type="ORF">EVEC_LOCUS11951</name>
</gene>
<dbReference type="InterPro" id="IPR010920">
    <property type="entry name" value="LSM_dom_sf"/>
</dbReference>
<dbReference type="SUPFAM" id="SSF50182">
    <property type="entry name" value="Sm-like ribonucleoproteins"/>
    <property type="match status" value="1"/>
</dbReference>
<reference evidence="3 4" key="2">
    <citation type="submission" date="2018-10" db="EMBL/GenBank/DDBJ databases">
        <authorList>
            <consortium name="Pathogen Informatics"/>
        </authorList>
    </citation>
    <scope>NUCLEOTIDE SEQUENCE [LARGE SCALE GENOMIC DNA]</scope>
</reference>
<dbReference type="InterPro" id="IPR001163">
    <property type="entry name" value="Sm_dom_euk/arc"/>
</dbReference>
<dbReference type="InterPro" id="IPR034110">
    <property type="entry name" value="LSMD1_Sm"/>
</dbReference>
<feature type="domain" description="Sm" evidence="2">
    <location>
        <begin position="8"/>
        <end position="74"/>
    </location>
</feature>
<dbReference type="PANTHER" id="PTHR10701">
    <property type="entry name" value="SMALL NUCLEAR RIBONUCLEOPROTEIN-ASSOCIATED PROTEIN B AND N"/>
    <property type="match status" value="1"/>
</dbReference>
<dbReference type="CDD" id="cd06168">
    <property type="entry name" value="LSMD1"/>
    <property type="match status" value="1"/>
</dbReference>
<reference evidence="5" key="1">
    <citation type="submission" date="2017-02" db="UniProtKB">
        <authorList>
            <consortium name="WormBaseParasite"/>
        </authorList>
    </citation>
    <scope>IDENTIFICATION</scope>
</reference>
<evidence type="ECO:0000313" key="4">
    <source>
        <dbReference type="Proteomes" id="UP000274131"/>
    </source>
</evidence>
<evidence type="ECO:0000259" key="2">
    <source>
        <dbReference type="SMART" id="SM00651"/>
    </source>
</evidence>
<evidence type="ECO:0000313" key="3">
    <source>
        <dbReference type="EMBL" id="VDD97200.1"/>
    </source>
</evidence>
<name>A0A0N4VP55_ENTVE</name>
<dbReference type="STRING" id="51028.A0A0N4VP55"/>
<dbReference type="AlphaFoldDB" id="A0A0N4VP55"/>
<dbReference type="PANTHER" id="PTHR10701:SF5">
    <property type="entry name" value="N-ALPHA-ACETYLTRANSFERASE 38, NATC AUXILIARY SUBUNIT"/>
    <property type="match status" value="1"/>
</dbReference>
<proteinExistence type="inferred from homology"/>
<organism evidence="5">
    <name type="scientific">Enterobius vermicularis</name>
    <name type="common">Human pinworm</name>
    <dbReference type="NCBI Taxonomy" id="51028"/>
    <lineage>
        <taxon>Eukaryota</taxon>
        <taxon>Metazoa</taxon>
        <taxon>Ecdysozoa</taxon>
        <taxon>Nematoda</taxon>
        <taxon>Chromadorea</taxon>
        <taxon>Rhabditida</taxon>
        <taxon>Spirurina</taxon>
        <taxon>Oxyuridomorpha</taxon>
        <taxon>Oxyuroidea</taxon>
        <taxon>Oxyuridae</taxon>
        <taxon>Enterobius</taxon>
    </lineage>
</organism>
<dbReference type="SMART" id="SM00651">
    <property type="entry name" value="Sm"/>
    <property type="match status" value="1"/>
</dbReference>
<sequence length="84" mass="9434">MAEKSEENRLKGWLGKILQIELTDNRIIVGRFVCTDNAPNVILSRCKESWKGESEFRDIGLVMIAGKHIRSIHLLLGDSIGVTI</sequence>
<accession>A0A0N4VP55</accession>
<keyword evidence="4" id="KW-1185">Reference proteome</keyword>
<dbReference type="WBParaSite" id="EVEC_0001277801-mRNA-1">
    <property type="protein sequence ID" value="EVEC_0001277801-mRNA-1"/>
    <property type="gene ID" value="EVEC_0001277801"/>
</dbReference>
<dbReference type="Gene3D" id="2.30.30.100">
    <property type="match status" value="1"/>
</dbReference>
<comment type="similarity">
    <text evidence="1">Belongs to the snRNP Sm proteins family.</text>
</comment>
<dbReference type="Proteomes" id="UP000274131">
    <property type="component" value="Unassembled WGS sequence"/>
</dbReference>
<dbReference type="InterPro" id="IPR050914">
    <property type="entry name" value="snRNP_SmB/NAA38-like"/>
</dbReference>